<evidence type="ECO:0000259" key="4">
    <source>
        <dbReference type="PROSITE" id="PS50014"/>
    </source>
</evidence>
<dbReference type="InterPro" id="IPR001487">
    <property type="entry name" value="Bromodomain"/>
</dbReference>
<protein>
    <submittedName>
        <fullName evidence="5">Bromodomain-containing protein 1</fullName>
    </submittedName>
</protein>
<reference evidence="5 6" key="1">
    <citation type="journal article" date="2019" name="Plant Biotechnol. J.">
        <title>The red bayberry genome and genetic basis of sex determination.</title>
        <authorList>
            <person name="Jia H.M."/>
            <person name="Jia H.J."/>
            <person name="Cai Q.L."/>
            <person name="Wang Y."/>
            <person name="Zhao H.B."/>
            <person name="Yang W.F."/>
            <person name="Wang G.Y."/>
            <person name="Li Y.H."/>
            <person name="Zhan D.L."/>
            <person name="Shen Y.T."/>
            <person name="Niu Q.F."/>
            <person name="Chang L."/>
            <person name="Qiu J."/>
            <person name="Zhao L."/>
            <person name="Xie H.B."/>
            <person name="Fu W.Y."/>
            <person name="Jin J."/>
            <person name="Li X.W."/>
            <person name="Jiao Y."/>
            <person name="Zhou C.C."/>
            <person name="Tu T."/>
            <person name="Chai C.Y."/>
            <person name="Gao J.L."/>
            <person name="Fan L.J."/>
            <person name="van de Weg E."/>
            <person name="Wang J.Y."/>
            <person name="Gao Z.S."/>
        </authorList>
    </citation>
    <scope>NUCLEOTIDE SEQUENCE [LARGE SCALE GENOMIC DNA]</scope>
    <source>
        <tissue evidence="5">Leaves</tissue>
    </source>
</reference>
<feature type="domain" description="Bromo" evidence="4">
    <location>
        <begin position="168"/>
        <end position="227"/>
    </location>
</feature>
<name>A0A6A1UT65_9ROSI</name>
<feature type="region of interest" description="Disordered" evidence="3">
    <location>
        <begin position="708"/>
        <end position="730"/>
    </location>
</feature>
<dbReference type="Gene3D" id="1.20.920.10">
    <property type="entry name" value="Bromodomain-like"/>
    <property type="match status" value="1"/>
</dbReference>
<evidence type="ECO:0000256" key="3">
    <source>
        <dbReference type="SAM" id="MobiDB-lite"/>
    </source>
</evidence>
<dbReference type="SMART" id="SM00297">
    <property type="entry name" value="BROMO"/>
    <property type="match status" value="1"/>
</dbReference>
<comment type="caution">
    <text evidence="5">The sequence shown here is derived from an EMBL/GenBank/DDBJ whole genome shotgun (WGS) entry which is preliminary data.</text>
</comment>
<dbReference type="PROSITE" id="PS50014">
    <property type="entry name" value="BROMODOMAIN_2"/>
    <property type="match status" value="1"/>
</dbReference>
<dbReference type="PANTHER" id="PTHR22881">
    <property type="entry name" value="BROMODOMAIN CONTAINING PROTEIN"/>
    <property type="match status" value="1"/>
</dbReference>
<organism evidence="5 6">
    <name type="scientific">Morella rubra</name>
    <name type="common">Chinese bayberry</name>
    <dbReference type="NCBI Taxonomy" id="262757"/>
    <lineage>
        <taxon>Eukaryota</taxon>
        <taxon>Viridiplantae</taxon>
        <taxon>Streptophyta</taxon>
        <taxon>Embryophyta</taxon>
        <taxon>Tracheophyta</taxon>
        <taxon>Spermatophyta</taxon>
        <taxon>Magnoliopsida</taxon>
        <taxon>eudicotyledons</taxon>
        <taxon>Gunneridae</taxon>
        <taxon>Pentapetalae</taxon>
        <taxon>rosids</taxon>
        <taxon>fabids</taxon>
        <taxon>Fagales</taxon>
        <taxon>Myricaceae</taxon>
        <taxon>Morella</taxon>
    </lineage>
</organism>
<feature type="compositionally biased region" description="Polar residues" evidence="3">
    <location>
        <begin position="49"/>
        <end position="59"/>
    </location>
</feature>
<feature type="region of interest" description="Disordered" evidence="3">
    <location>
        <begin position="1"/>
        <end position="136"/>
    </location>
</feature>
<dbReference type="InterPro" id="IPR036427">
    <property type="entry name" value="Bromodomain-like_sf"/>
</dbReference>
<dbReference type="PANTHER" id="PTHR22881:SF11">
    <property type="entry name" value="BROMODOMAIN-CONTAINING PROTEIN DDB_G0270170-LIKE ISOFORM X1"/>
    <property type="match status" value="1"/>
</dbReference>
<feature type="compositionally biased region" description="Polar residues" evidence="3">
    <location>
        <begin position="101"/>
        <end position="110"/>
    </location>
</feature>
<evidence type="ECO:0000313" key="5">
    <source>
        <dbReference type="EMBL" id="KAB1203532.1"/>
    </source>
</evidence>
<gene>
    <name evidence="5" type="ORF">CJ030_MR8G015355</name>
</gene>
<dbReference type="Proteomes" id="UP000516437">
    <property type="component" value="Chromosome 8"/>
</dbReference>
<feature type="compositionally biased region" description="Basic residues" evidence="3">
    <location>
        <begin position="312"/>
        <end position="324"/>
    </location>
</feature>
<dbReference type="InterPro" id="IPR051831">
    <property type="entry name" value="Bromodomain_contain_prot"/>
</dbReference>
<accession>A0A6A1UT65</accession>
<feature type="region of interest" description="Disordered" evidence="3">
    <location>
        <begin position="299"/>
        <end position="354"/>
    </location>
</feature>
<feature type="compositionally biased region" description="Basic and acidic residues" evidence="3">
    <location>
        <begin position="125"/>
        <end position="136"/>
    </location>
</feature>
<feature type="compositionally biased region" description="Low complexity" evidence="3">
    <location>
        <begin position="24"/>
        <end position="33"/>
    </location>
</feature>
<feature type="compositionally biased region" description="Polar residues" evidence="3">
    <location>
        <begin position="708"/>
        <end position="723"/>
    </location>
</feature>
<dbReference type="Pfam" id="PF00439">
    <property type="entry name" value="Bromodomain"/>
    <property type="match status" value="1"/>
</dbReference>
<dbReference type="OrthoDB" id="21449at2759"/>
<keyword evidence="6" id="KW-1185">Reference proteome</keyword>
<dbReference type="PRINTS" id="PR00503">
    <property type="entry name" value="BROMODOMAIN"/>
</dbReference>
<feature type="compositionally biased region" description="Basic residues" evidence="3">
    <location>
        <begin position="1"/>
        <end position="11"/>
    </location>
</feature>
<dbReference type="SUPFAM" id="SSF47370">
    <property type="entry name" value="Bromodomain"/>
    <property type="match status" value="2"/>
</dbReference>
<sequence length="730" mass="80511">MQQEKKKKKGRPSLLDLQKRFLKQQRQQQEQQDPNSFNLSSKHCRRSTGRSPNPDQPASISGEDDDERKEIKHKLLYGLDPHPQYPTLSPNSLPRCFNPYGSESNANIQDSEAARKRRKISPLHHGSDAMSEKVSKATDTIHVSQVETGPTTTLPDKKLLVFILDRLQKKDTHGAFSEPVDPEELPDYHDIIENPMDFGTLRKKLDGGAYANLEQFELIINAVLSGASIQVILGFVMQIPRVKIDEIIAIESGDRISMFSMEDVFLICANAMQYNAPDTIFFRQARSMQELAKKDFENLRQESDDNEPQPKVVRRGRPPGKNVRKSLGSSPLEHVSPEPSTDATFASGGDNARGSNAYNLRKGLASYRSPPYDALVRASHGSHNSENGTNWWSEWENEFPASVLRSVMKYGKKQLPIDENRRDTYKNALDSDHGPPVLATLEGEAKQLIAVGLHLEHGYAKSLTQFAADLGPIVGKIVLKKIGGVYPMGLKFGPGGMGEKEALKQEQLFFTEEKSLDSSMADVDKSKLLCGGTSESNTAFANRFLLQGQEGLESTRLDSAFKLPSLNSNIGGLKPVSPFRIHQKSIVCSDMNGLNGGFRSDCLSQTRMVRLASLTGMSGSDDTSVPSQALAINSSGHSAIYQMPTNDVERNEAGFPEIAGTHSEDSLTLGSGLTSYGTSEVMVGREESWQRVPMHHSCPSDVNARFPQTISHNPNVQIGSPQQPDLALQL</sequence>
<evidence type="ECO:0000256" key="2">
    <source>
        <dbReference type="PROSITE-ProRule" id="PRU00035"/>
    </source>
</evidence>
<evidence type="ECO:0000313" key="6">
    <source>
        <dbReference type="Proteomes" id="UP000516437"/>
    </source>
</evidence>
<dbReference type="EMBL" id="RXIC02000026">
    <property type="protein sequence ID" value="KAB1203532.1"/>
    <property type="molecule type" value="Genomic_DNA"/>
</dbReference>
<dbReference type="AlphaFoldDB" id="A0A6A1UT65"/>
<proteinExistence type="predicted"/>
<dbReference type="CDD" id="cd04369">
    <property type="entry name" value="Bromodomain"/>
    <property type="match status" value="1"/>
</dbReference>
<evidence type="ECO:0000256" key="1">
    <source>
        <dbReference type="ARBA" id="ARBA00023117"/>
    </source>
</evidence>
<keyword evidence="1 2" id="KW-0103">Bromodomain</keyword>